<organism evidence="3 4">
    <name type="scientific">Flavobacterium macacae</name>
    <dbReference type="NCBI Taxonomy" id="2488993"/>
    <lineage>
        <taxon>Bacteria</taxon>
        <taxon>Pseudomonadati</taxon>
        <taxon>Bacteroidota</taxon>
        <taxon>Flavobacteriia</taxon>
        <taxon>Flavobacteriales</taxon>
        <taxon>Flavobacteriaceae</taxon>
        <taxon>Flavobacterium</taxon>
    </lineage>
</organism>
<reference evidence="3 4" key="1">
    <citation type="submission" date="2018-11" db="EMBL/GenBank/DDBJ databases">
        <title>Flavobacterium sp. nov., YIM 102600 draft genome.</title>
        <authorList>
            <person name="Li G."/>
            <person name="Jiang Y."/>
        </authorList>
    </citation>
    <scope>NUCLEOTIDE SEQUENCE [LARGE SCALE GENOMIC DNA]</scope>
    <source>
        <strain evidence="3 4">YIM 102600</strain>
    </source>
</reference>
<evidence type="ECO:0000313" key="4">
    <source>
        <dbReference type="Proteomes" id="UP000271937"/>
    </source>
</evidence>
<evidence type="ECO:0000256" key="1">
    <source>
        <dbReference type="SAM" id="MobiDB-lite"/>
    </source>
</evidence>
<evidence type="ECO:0000313" key="3">
    <source>
        <dbReference type="EMBL" id="RRJ91351.1"/>
    </source>
</evidence>
<dbReference type="EMBL" id="RQVR01000008">
    <property type="protein sequence ID" value="RRJ91351.1"/>
    <property type="molecule type" value="Genomic_DNA"/>
</dbReference>
<name>A0A3P3W863_9FLAO</name>
<proteinExistence type="predicted"/>
<evidence type="ECO:0000259" key="2">
    <source>
        <dbReference type="Pfam" id="PF07484"/>
    </source>
</evidence>
<accession>A0A3P3W863</accession>
<dbReference type="Proteomes" id="UP000271937">
    <property type="component" value="Unassembled WGS sequence"/>
</dbReference>
<dbReference type="AlphaFoldDB" id="A0A3P3W863"/>
<comment type="caution">
    <text evidence="3">The sequence shown here is derived from an EMBL/GenBank/DDBJ whole genome shotgun (WGS) entry which is preliminary data.</text>
</comment>
<dbReference type="InterPro" id="IPR037053">
    <property type="entry name" value="Phage_tail_collar_dom_sf"/>
</dbReference>
<dbReference type="Pfam" id="PF07484">
    <property type="entry name" value="Collar"/>
    <property type="match status" value="1"/>
</dbReference>
<dbReference type="Gene3D" id="3.90.1340.10">
    <property type="entry name" value="Phage tail collar domain"/>
    <property type="match status" value="1"/>
</dbReference>
<feature type="region of interest" description="Disordered" evidence="1">
    <location>
        <begin position="98"/>
        <end position="121"/>
    </location>
</feature>
<gene>
    <name evidence="3" type="ORF">EG849_08120</name>
</gene>
<keyword evidence="4" id="KW-1185">Reference proteome</keyword>
<feature type="compositionally biased region" description="Polar residues" evidence="1">
    <location>
        <begin position="98"/>
        <end position="113"/>
    </location>
</feature>
<sequence>MEEYIGILKLFAGNFAPQGWAFCNGQLLSISQNTALFTILGTTYGGNGTANFALPDFRSRIPIGAGQGPGLSNYIQGQISGAEQVTMTLNNMPSHNHAITGSVKIPTNDSNADAESPDGAYLGTPEKSIYSNSTNGFAAAAVTGGLGTAAAGGSQPFPIIQLVLAMNYIICLQGMYPPRP</sequence>
<dbReference type="InterPro" id="IPR011083">
    <property type="entry name" value="Phage_tail_collar_dom"/>
</dbReference>
<dbReference type="OrthoDB" id="9810174at2"/>
<protein>
    <submittedName>
        <fullName evidence="3">Phage tail protein</fullName>
    </submittedName>
</protein>
<feature type="domain" description="Phage tail collar" evidence="2">
    <location>
        <begin position="6"/>
        <end position="62"/>
    </location>
</feature>
<dbReference type="SUPFAM" id="SSF88874">
    <property type="entry name" value="Receptor-binding domain of short tail fibre protein gp12"/>
    <property type="match status" value="1"/>
</dbReference>